<keyword evidence="1" id="KW-0805">Transcription regulation</keyword>
<dbReference type="InterPro" id="IPR009057">
    <property type="entry name" value="Homeodomain-like_sf"/>
</dbReference>
<evidence type="ECO:0000259" key="5">
    <source>
        <dbReference type="PROSITE" id="PS50977"/>
    </source>
</evidence>
<keyword evidence="7" id="KW-1185">Reference proteome</keyword>
<evidence type="ECO:0000256" key="3">
    <source>
        <dbReference type="ARBA" id="ARBA00023163"/>
    </source>
</evidence>
<feature type="DNA-binding region" description="H-T-H motif" evidence="4">
    <location>
        <begin position="41"/>
        <end position="60"/>
    </location>
</feature>
<evidence type="ECO:0000313" key="6">
    <source>
        <dbReference type="EMBL" id="PWB96294.1"/>
    </source>
</evidence>
<dbReference type="GO" id="GO:0003677">
    <property type="term" value="F:DNA binding"/>
    <property type="evidence" value="ECO:0007669"/>
    <property type="project" value="UniProtKB-UniRule"/>
</dbReference>
<keyword evidence="2 4" id="KW-0238">DNA-binding</keyword>
<proteinExistence type="predicted"/>
<dbReference type="PRINTS" id="PR00455">
    <property type="entry name" value="HTHTETR"/>
</dbReference>
<dbReference type="Gene3D" id="1.10.357.10">
    <property type="entry name" value="Tetracycline Repressor, domain 2"/>
    <property type="match status" value="1"/>
</dbReference>
<dbReference type="RefSeq" id="WP_108998478.1">
    <property type="nucleotide sequence ID" value="NZ_QEEX01000002.1"/>
</dbReference>
<dbReference type="SUPFAM" id="SSF48498">
    <property type="entry name" value="Tetracyclin repressor-like, C-terminal domain"/>
    <property type="match status" value="1"/>
</dbReference>
<dbReference type="InterPro" id="IPR036271">
    <property type="entry name" value="Tet_transcr_reg_TetR-rel_C_sf"/>
</dbReference>
<sequence length="198" mass="21648">MSIHEDRSAELPIFAPGPGARSRILATASRLFYYEGIRAVGIDRLISESSVTKATFYKHFGAKDALILAYMQLVHVDTVESITAIQSSAGSPVDTLRGLIDEIRQRADRADFRGCAFMNASVEFPDSGHPVRSIVNIHRDWYSEFVAEQFRLAGHPLAGDAADEFVMLRDGAMVGGYMGDRIATNAALSRLGERLLAA</sequence>
<comment type="caution">
    <text evidence="6">The sequence shown here is derived from an EMBL/GenBank/DDBJ whole genome shotgun (WGS) entry which is preliminary data.</text>
</comment>
<dbReference type="Proteomes" id="UP000244978">
    <property type="component" value="Unassembled WGS sequence"/>
</dbReference>
<accession>A0A2U1SXD3</accession>
<dbReference type="SUPFAM" id="SSF46689">
    <property type="entry name" value="Homeodomain-like"/>
    <property type="match status" value="1"/>
</dbReference>
<keyword evidence="3" id="KW-0804">Transcription</keyword>
<gene>
    <name evidence="6" type="ORF">DF220_13160</name>
</gene>
<dbReference type="PROSITE" id="PS50977">
    <property type="entry name" value="HTH_TETR_2"/>
    <property type="match status" value="1"/>
</dbReference>
<protein>
    <submittedName>
        <fullName evidence="6">TetR/AcrR family transcriptional regulator</fullName>
    </submittedName>
</protein>
<organism evidence="6 7">
    <name type="scientific">Homoserinimonas hongtaonis</name>
    <dbReference type="NCBI Taxonomy" id="2079791"/>
    <lineage>
        <taxon>Bacteria</taxon>
        <taxon>Bacillati</taxon>
        <taxon>Actinomycetota</taxon>
        <taxon>Actinomycetes</taxon>
        <taxon>Micrococcales</taxon>
        <taxon>Microbacteriaceae</taxon>
        <taxon>Homoserinimonas</taxon>
    </lineage>
</organism>
<dbReference type="PANTHER" id="PTHR47506">
    <property type="entry name" value="TRANSCRIPTIONAL REGULATORY PROTEIN"/>
    <property type="match status" value="1"/>
</dbReference>
<evidence type="ECO:0000256" key="1">
    <source>
        <dbReference type="ARBA" id="ARBA00023015"/>
    </source>
</evidence>
<evidence type="ECO:0000256" key="2">
    <source>
        <dbReference type="ARBA" id="ARBA00023125"/>
    </source>
</evidence>
<evidence type="ECO:0000313" key="7">
    <source>
        <dbReference type="Proteomes" id="UP000244978"/>
    </source>
</evidence>
<reference evidence="7" key="1">
    <citation type="submission" date="2018-04" db="EMBL/GenBank/DDBJ databases">
        <authorList>
            <person name="Liu S."/>
            <person name="Wang Z."/>
            <person name="Li J."/>
        </authorList>
    </citation>
    <scope>NUCLEOTIDE SEQUENCE [LARGE SCALE GENOMIC DNA]</scope>
    <source>
        <strain evidence="7">S1194</strain>
    </source>
</reference>
<dbReference type="AlphaFoldDB" id="A0A2U1SXD3"/>
<feature type="domain" description="HTH tetR-type" evidence="5">
    <location>
        <begin position="18"/>
        <end position="78"/>
    </location>
</feature>
<dbReference type="PANTHER" id="PTHR47506:SF1">
    <property type="entry name" value="HTH-TYPE TRANSCRIPTIONAL REGULATOR YJDC"/>
    <property type="match status" value="1"/>
</dbReference>
<evidence type="ECO:0000256" key="4">
    <source>
        <dbReference type="PROSITE-ProRule" id="PRU00335"/>
    </source>
</evidence>
<name>A0A2U1SXD3_9MICO</name>
<dbReference type="Pfam" id="PF00440">
    <property type="entry name" value="TetR_N"/>
    <property type="match status" value="1"/>
</dbReference>
<dbReference type="InterPro" id="IPR001647">
    <property type="entry name" value="HTH_TetR"/>
</dbReference>
<dbReference type="EMBL" id="QEEX01000002">
    <property type="protein sequence ID" value="PWB96294.1"/>
    <property type="molecule type" value="Genomic_DNA"/>
</dbReference>